<keyword evidence="4" id="KW-1185">Reference proteome</keyword>
<sequence>MMLYGFFEMHIQQVHLCPDLDEAKGSFAKAAQYYEQASALTGQTVAIKKIPFGTQKGVNFTVLREIKLPKASEDISSCCRVIKASKNQPKRSRRRRNRCSSSSTAHRWAFSCCARTSPRDVQCLLVRCIARELLTCLVMQPVMNFASPDKDHVSSSLLFLSMLPVAIGTKKQALPFAISMQLV</sequence>
<protein>
    <submittedName>
        <fullName evidence="3">Cyclin-dependent kinase 15</fullName>
    </submittedName>
</protein>
<evidence type="ECO:0000313" key="3">
    <source>
        <dbReference type="EMBL" id="GER49542.1"/>
    </source>
</evidence>
<gene>
    <name evidence="3" type="ORF">STAS_26796</name>
</gene>
<dbReference type="GO" id="GO:0005737">
    <property type="term" value="C:cytoplasm"/>
    <property type="evidence" value="ECO:0007669"/>
    <property type="project" value="UniProtKB-SubCell"/>
</dbReference>
<dbReference type="Proteomes" id="UP000325081">
    <property type="component" value="Unassembled WGS sequence"/>
</dbReference>
<evidence type="ECO:0000256" key="2">
    <source>
        <dbReference type="ARBA" id="ARBA00022490"/>
    </source>
</evidence>
<comment type="subcellular location">
    <subcellularLocation>
        <location evidence="1">Cytoplasm</location>
    </subcellularLocation>
</comment>
<proteinExistence type="predicted"/>
<dbReference type="PANTHER" id="PTHR22999:SF23">
    <property type="entry name" value="SORTING NEXIN-16"/>
    <property type="match status" value="1"/>
</dbReference>
<keyword evidence="3" id="KW-0418">Kinase</keyword>
<keyword evidence="2" id="KW-0963">Cytoplasm</keyword>
<accession>A0A5A7QX60</accession>
<dbReference type="AlphaFoldDB" id="A0A5A7QX60"/>
<comment type="caution">
    <text evidence="3">The sequence shown here is derived from an EMBL/GenBank/DDBJ whole genome shotgun (WGS) entry which is preliminary data.</text>
</comment>
<evidence type="ECO:0000313" key="4">
    <source>
        <dbReference type="Proteomes" id="UP000325081"/>
    </source>
</evidence>
<dbReference type="OrthoDB" id="120967at2759"/>
<dbReference type="PANTHER" id="PTHR22999">
    <property type="entry name" value="PX SERINE/THREONINE KINASE PXK"/>
    <property type="match status" value="1"/>
</dbReference>
<reference evidence="4" key="1">
    <citation type="journal article" date="2019" name="Curr. Biol.">
        <title>Genome Sequence of Striga asiatica Provides Insight into the Evolution of Plant Parasitism.</title>
        <authorList>
            <person name="Yoshida S."/>
            <person name="Kim S."/>
            <person name="Wafula E.K."/>
            <person name="Tanskanen J."/>
            <person name="Kim Y.M."/>
            <person name="Honaas L."/>
            <person name="Yang Z."/>
            <person name="Spallek T."/>
            <person name="Conn C.E."/>
            <person name="Ichihashi Y."/>
            <person name="Cheong K."/>
            <person name="Cui S."/>
            <person name="Der J.P."/>
            <person name="Gundlach H."/>
            <person name="Jiao Y."/>
            <person name="Hori C."/>
            <person name="Ishida J.K."/>
            <person name="Kasahara H."/>
            <person name="Kiba T."/>
            <person name="Kim M.S."/>
            <person name="Koo N."/>
            <person name="Laohavisit A."/>
            <person name="Lee Y.H."/>
            <person name="Lumba S."/>
            <person name="McCourt P."/>
            <person name="Mortimer J.C."/>
            <person name="Mutuku J.M."/>
            <person name="Nomura T."/>
            <person name="Sasaki-Sekimoto Y."/>
            <person name="Seto Y."/>
            <person name="Wang Y."/>
            <person name="Wakatake T."/>
            <person name="Sakakibara H."/>
            <person name="Demura T."/>
            <person name="Yamaguchi S."/>
            <person name="Yoneyama K."/>
            <person name="Manabe R.I."/>
            <person name="Nelson D.C."/>
            <person name="Schulman A.H."/>
            <person name="Timko M.P."/>
            <person name="dePamphilis C.W."/>
            <person name="Choi D."/>
            <person name="Shirasu K."/>
        </authorList>
    </citation>
    <scope>NUCLEOTIDE SEQUENCE [LARGE SCALE GENOMIC DNA]</scope>
    <source>
        <strain evidence="4">cv. UVA1</strain>
    </source>
</reference>
<evidence type="ECO:0000256" key="1">
    <source>
        <dbReference type="ARBA" id="ARBA00004496"/>
    </source>
</evidence>
<dbReference type="Gene3D" id="3.30.200.20">
    <property type="entry name" value="Phosphorylase Kinase, domain 1"/>
    <property type="match status" value="1"/>
</dbReference>
<dbReference type="InterPro" id="IPR051837">
    <property type="entry name" value="SortingNexin/PXDomain-PKLike"/>
</dbReference>
<name>A0A5A7QX60_STRAF</name>
<dbReference type="GO" id="GO:0016301">
    <property type="term" value="F:kinase activity"/>
    <property type="evidence" value="ECO:0007669"/>
    <property type="project" value="UniProtKB-KW"/>
</dbReference>
<organism evidence="3 4">
    <name type="scientific">Striga asiatica</name>
    <name type="common">Asiatic witchweed</name>
    <name type="synonym">Buchnera asiatica</name>
    <dbReference type="NCBI Taxonomy" id="4170"/>
    <lineage>
        <taxon>Eukaryota</taxon>
        <taxon>Viridiplantae</taxon>
        <taxon>Streptophyta</taxon>
        <taxon>Embryophyta</taxon>
        <taxon>Tracheophyta</taxon>
        <taxon>Spermatophyta</taxon>
        <taxon>Magnoliopsida</taxon>
        <taxon>eudicotyledons</taxon>
        <taxon>Gunneridae</taxon>
        <taxon>Pentapetalae</taxon>
        <taxon>asterids</taxon>
        <taxon>lamiids</taxon>
        <taxon>Lamiales</taxon>
        <taxon>Orobanchaceae</taxon>
        <taxon>Buchnereae</taxon>
        <taxon>Striga</taxon>
    </lineage>
</organism>
<keyword evidence="3" id="KW-0808">Transferase</keyword>
<dbReference type="EMBL" id="BKCP01008671">
    <property type="protein sequence ID" value="GER49542.1"/>
    <property type="molecule type" value="Genomic_DNA"/>
</dbReference>